<organism evidence="8 9">
    <name type="scientific">Williamwhitmania taraxaci</name>
    <dbReference type="NCBI Taxonomy" id="1640674"/>
    <lineage>
        <taxon>Bacteria</taxon>
        <taxon>Pseudomonadati</taxon>
        <taxon>Bacteroidota</taxon>
        <taxon>Bacteroidia</taxon>
        <taxon>Bacteroidales</taxon>
        <taxon>Williamwhitmaniaceae</taxon>
        <taxon>Williamwhitmania</taxon>
    </lineage>
</organism>
<evidence type="ECO:0000256" key="2">
    <source>
        <dbReference type="ARBA" id="ARBA00007613"/>
    </source>
</evidence>
<evidence type="ECO:0000256" key="5">
    <source>
        <dbReference type="ARBA" id="ARBA00022692"/>
    </source>
</evidence>
<evidence type="ECO:0000256" key="3">
    <source>
        <dbReference type="ARBA" id="ARBA00022448"/>
    </source>
</evidence>
<keyword evidence="7" id="KW-0998">Cell outer membrane</keyword>
<dbReference type="PANTHER" id="PTHR30026:SF20">
    <property type="entry name" value="OUTER MEMBRANE PROTEIN TOLC"/>
    <property type="match status" value="1"/>
</dbReference>
<name>A0A1G6MIR1_9BACT</name>
<keyword evidence="5" id="KW-0812">Transmembrane</keyword>
<dbReference type="PANTHER" id="PTHR30026">
    <property type="entry name" value="OUTER MEMBRANE PROTEIN TOLC"/>
    <property type="match status" value="1"/>
</dbReference>
<dbReference type="AlphaFoldDB" id="A0A1G6MIR1"/>
<evidence type="ECO:0000256" key="4">
    <source>
        <dbReference type="ARBA" id="ARBA00022452"/>
    </source>
</evidence>
<dbReference type="GO" id="GO:0015562">
    <property type="term" value="F:efflux transmembrane transporter activity"/>
    <property type="evidence" value="ECO:0007669"/>
    <property type="project" value="InterPro"/>
</dbReference>
<keyword evidence="6" id="KW-0472">Membrane</keyword>
<evidence type="ECO:0000256" key="7">
    <source>
        <dbReference type="ARBA" id="ARBA00023237"/>
    </source>
</evidence>
<dbReference type="InterPro" id="IPR051906">
    <property type="entry name" value="TolC-like"/>
</dbReference>
<dbReference type="EMBL" id="FMYP01000036">
    <property type="protein sequence ID" value="SDC55351.1"/>
    <property type="molecule type" value="Genomic_DNA"/>
</dbReference>
<dbReference type="Gene3D" id="1.20.1600.10">
    <property type="entry name" value="Outer membrane efflux proteins (OEP)"/>
    <property type="match status" value="1"/>
</dbReference>
<proteinExistence type="inferred from homology"/>
<dbReference type="Pfam" id="PF02321">
    <property type="entry name" value="OEP"/>
    <property type="match status" value="2"/>
</dbReference>
<dbReference type="GO" id="GO:0009279">
    <property type="term" value="C:cell outer membrane"/>
    <property type="evidence" value="ECO:0007669"/>
    <property type="project" value="UniProtKB-SubCell"/>
</dbReference>
<evidence type="ECO:0000313" key="9">
    <source>
        <dbReference type="Proteomes" id="UP000199452"/>
    </source>
</evidence>
<comment type="subcellular location">
    <subcellularLocation>
        <location evidence="1">Cell outer membrane</location>
    </subcellularLocation>
</comment>
<protein>
    <submittedName>
        <fullName evidence="8">Outer membrane protein TolC</fullName>
    </submittedName>
</protein>
<evidence type="ECO:0000256" key="1">
    <source>
        <dbReference type="ARBA" id="ARBA00004442"/>
    </source>
</evidence>
<evidence type="ECO:0000313" key="8">
    <source>
        <dbReference type="EMBL" id="SDC55351.1"/>
    </source>
</evidence>
<sequence>MICKTYRYILFMLPLAGTLCTGSAKGETQSADSLSLSSIISEVIQNHPLVKQTIEEVNASDAKIGFAEANYLPNVDFTTAYSRVGPVSEMTLPGLGTFSLMPKDNYSATINVNQTIYDFGKTKKNISLEQQGKKIMLRSMEQVKQKLSQAVIGNYFTLVYLQEAIKIKQEQLNTLNEHLSYIQKKQATGSATQYEVLTTQVRISAIENQKTDLETAHRVQVCQLNLLLGKPEATVELVKNEMSIAMPNLQSDTLTSTAMQNRDEMKLVREKVKLMELRYSLIGSQNNPVLNAFVSGGIKNGYIPDQYAAKMNFVAGIGLKVPLFDGKRNRYSRTQAKSAIQVTDQEVEIARRNLVSEVVETQANVMASQKKVVQSELQLEHATQAYALAKVRFDSGVITNIELLEGSTVVSESHLMLLKSKIDYTLSLYKLKAAIGERLY</sequence>
<dbReference type="InterPro" id="IPR003423">
    <property type="entry name" value="OMP_efflux"/>
</dbReference>
<dbReference type="OrthoDB" id="9771205at2"/>
<dbReference type="GO" id="GO:1990281">
    <property type="term" value="C:efflux pump complex"/>
    <property type="evidence" value="ECO:0007669"/>
    <property type="project" value="TreeGrafter"/>
</dbReference>
<dbReference type="SUPFAM" id="SSF56954">
    <property type="entry name" value="Outer membrane efflux proteins (OEP)"/>
    <property type="match status" value="1"/>
</dbReference>
<evidence type="ECO:0000256" key="6">
    <source>
        <dbReference type="ARBA" id="ARBA00023136"/>
    </source>
</evidence>
<dbReference type="STRING" id="1640674.SAMN05216323_103623"/>
<dbReference type="RefSeq" id="WP_092438710.1">
    <property type="nucleotide sequence ID" value="NZ_FMYP01000036.1"/>
</dbReference>
<keyword evidence="3" id="KW-0813">Transport</keyword>
<keyword evidence="9" id="KW-1185">Reference proteome</keyword>
<keyword evidence="4" id="KW-1134">Transmembrane beta strand</keyword>
<accession>A0A1G6MIR1</accession>
<reference evidence="8 9" key="1">
    <citation type="submission" date="2016-09" db="EMBL/GenBank/DDBJ databases">
        <authorList>
            <person name="Capua I."/>
            <person name="De Benedictis P."/>
            <person name="Joannis T."/>
            <person name="Lombin L.H."/>
            <person name="Cattoli G."/>
        </authorList>
    </citation>
    <scope>NUCLEOTIDE SEQUENCE [LARGE SCALE GENOMIC DNA]</scope>
    <source>
        <strain evidence="8 9">A7P-90m</strain>
    </source>
</reference>
<gene>
    <name evidence="8" type="ORF">SAMN05216323_103623</name>
</gene>
<comment type="similarity">
    <text evidence="2">Belongs to the outer membrane factor (OMF) (TC 1.B.17) family.</text>
</comment>
<dbReference type="GO" id="GO:0015288">
    <property type="term" value="F:porin activity"/>
    <property type="evidence" value="ECO:0007669"/>
    <property type="project" value="TreeGrafter"/>
</dbReference>
<dbReference type="Proteomes" id="UP000199452">
    <property type="component" value="Unassembled WGS sequence"/>
</dbReference>